<dbReference type="Pfam" id="PF04383">
    <property type="entry name" value="KilA-N"/>
    <property type="match status" value="1"/>
</dbReference>
<gene>
    <name evidence="2" type="ORF">ACFO6X_05290</name>
</gene>
<dbReference type="PROSITE" id="PS51301">
    <property type="entry name" value="KILA_N"/>
    <property type="match status" value="1"/>
</dbReference>
<sequence length="273" mass="30245">MSQTIQTFAIGEIVVRQLNGLFSLNDLHKAAGGEDKHRPSYFINNEQTKALIDEIQIAGIPAITAKPKIGTYACRELVIAYATWISAAFHLKVIRVFLDATAPHPHDPAIDYTRISPAQAQGIKELVHQVVDAGVQGFGETWNRLHHKFRVNSYHELPATKYDEVCAYLRGKLPPAPAPKPAAMPRPSLMERSPRRSTLVNFDARYKYIELRAEDGEPGNAFVSNLLDEIQFGLMFNGCAAHVRLTVDRAREIGNALLEVAAVQAVVEQRIAA</sequence>
<name>A0ABV9QFC7_9BURK</name>
<protein>
    <submittedName>
        <fullName evidence="2">KilA-N domain-containing protein</fullName>
    </submittedName>
</protein>
<dbReference type="SMART" id="SM01252">
    <property type="entry name" value="KilA-N"/>
    <property type="match status" value="1"/>
</dbReference>
<dbReference type="EMBL" id="JBHSHJ010000003">
    <property type="protein sequence ID" value="MFC4788397.1"/>
    <property type="molecule type" value="Genomic_DNA"/>
</dbReference>
<dbReference type="InterPro" id="IPR018004">
    <property type="entry name" value="KilA/APSES_HTH"/>
</dbReference>
<evidence type="ECO:0000313" key="2">
    <source>
        <dbReference type="EMBL" id="MFC4788397.1"/>
    </source>
</evidence>
<dbReference type="Proteomes" id="UP001596001">
    <property type="component" value="Unassembled WGS sequence"/>
</dbReference>
<accession>A0ABV9QFC7</accession>
<evidence type="ECO:0000259" key="1">
    <source>
        <dbReference type="PROSITE" id="PS51301"/>
    </source>
</evidence>
<reference evidence="3" key="1">
    <citation type="journal article" date="2019" name="Int. J. Syst. Evol. Microbiol.">
        <title>The Global Catalogue of Microorganisms (GCM) 10K type strain sequencing project: providing services to taxonomists for standard genome sequencing and annotation.</title>
        <authorList>
            <consortium name="The Broad Institute Genomics Platform"/>
            <consortium name="The Broad Institute Genome Sequencing Center for Infectious Disease"/>
            <person name="Wu L."/>
            <person name="Ma J."/>
        </authorList>
    </citation>
    <scope>NUCLEOTIDE SEQUENCE [LARGE SCALE GENOMIC DNA]</scope>
    <source>
        <strain evidence="3">CCUG 49452</strain>
    </source>
</reference>
<keyword evidence="3" id="KW-1185">Reference proteome</keyword>
<proteinExistence type="predicted"/>
<dbReference type="RefSeq" id="WP_382430786.1">
    <property type="nucleotide sequence ID" value="NZ_JBHSHJ010000003.1"/>
</dbReference>
<organism evidence="2 3">
    <name type="scientific">Giesbergeria sinuosa</name>
    <dbReference type="NCBI Taxonomy" id="80883"/>
    <lineage>
        <taxon>Bacteria</taxon>
        <taxon>Pseudomonadati</taxon>
        <taxon>Pseudomonadota</taxon>
        <taxon>Betaproteobacteria</taxon>
        <taxon>Burkholderiales</taxon>
        <taxon>Comamonadaceae</taxon>
        <taxon>Giesbergeria</taxon>
    </lineage>
</organism>
<evidence type="ECO:0000313" key="3">
    <source>
        <dbReference type="Proteomes" id="UP001596001"/>
    </source>
</evidence>
<comment type="caution">
    <text evidence="2">The sequence shown here is derived from an EMBL/GenBank/DDBJ whole genome shotgun (WGS) entry which is preliminary data.</text>
</comment>
<feature type="domain" description="KilA-N" evidence="1">
    <location>
        <begin position="2"/>
        <end position="100"/>
    </location>
</feature>
<dbReference type="InterPro" id="IPR017880">
    <property type="entry name" value="KilA_N"/>
</dbReference>